<comment type="caution">
    <text evidence="7">The sequence shown here is derived from an EMBL/GenBank/DDBJ whole genome shotgun (WGS) entry which is preliminary data.</text>
</comment>
<keyword evidence="2 4" id="KW-0689">Ribosomal protein</keyword>
<evidence type="ECO:0000256" key="4">
    <source>
        <dbReference type="HAMAP-Rule" id="MF_00368"/>
    </source>
</evidence>
<dbReference type="RefSeq" id="WP_108342767.1">
    <property type="nucleotide sequence ID" value="NZ_PYXZ01000001.1"/>
</dbReference>
<name>A0A2R7Z1U4_9ACTN</name>
<reference evidence="7 8" key="1">
    <citation type="submission" date="2018-03" db="EMBL/GenBank/DDBJ databases">
        <authorList>
            <person name="Keele B.F."/>
        </authorList>
    </citation>
    <scope>NUCLEOTIDE SEQUENCE [LARGE SCALE GENOMIC DNA]</scope>
    <source>
        <strain evidence="7 8">IB-3</strain>
    </source>
</reference>
<keyword evidence="3 4" id="KW-0687">Ribonucleoprotein</keyword>
<proteinExistence type="inferred from homology"/>
<dbReference type="GO" id="GO:0022625">
    <property type="term" value="C:cytosolic large ribosomal subunit"/>
    <property type="evidence" value="ECO:0007669"/>
    <property type="project" value="TreeGrafter"/>
</dbReference>
<feature type="domain" description="Large ribosomal subunit protein bL12 C-terminal" evidence="5">
    <location>
        <begin position="65"/>
        <end position="131"/>
    </location>
</feature>
<organism evidence="7 8">
    <name type="scientific">Nocardioides currus</name>
    <dbReference type="NCBI Taxonomy" id="2133958"/>
    <lineage>
        <taxon>Bacteria</taxon>
        <taxon>Bacillati</taxon>
        <taxon>Actinomycetota</taxon>
        <taxon>Actinomycetes</taxon>
        <taxon>Propionibacteriales</taxon>
        <taxon>Nocardioidaceae</taxon>
        <taxon>Nocardioides</taxon>
    </lineage>
</organism>
<dbReference type="InterPro" id="IPR008932">
    <property type="entry name" value="Ribosomal_bL12_oligo"/>
</dbReference>
<dbReference type="GO" id="GO:0003729">
    <property type="term" value="F:mRNA binding"/>
    <property type="evidence" value="ECO:0007669"/>
    <property type="project" value="TreeGrafter"/>
</dbReference>
<protein>
    <recommendedName>
        <fullName evidence="4">Large ribosomal subunit protein bL12</fullName>
    </recommendedName>
</protein>
<feature type="domain" description="Large ribosomal subunit protein bL12 oligomerization" evidence="6">
    <location>
        <begin position="6"/>
        <end position="52"/>
    </location>
</feature>
<dbReference type="InterPro" id="IPR000206">
    <property type="entry name" value="Ribosomal_bL12"/>
</dbReference>
<dbReference type="SUPFAM" id="SSF54736">
    <property type="entry name" value="ClpS-like"/>
    <property type="match status" value="1"/>
</dbReference>
<evidence type="ECO:0000313" key="8">
    <source>
        <dbReference type="Proteomes" id="UP000244867"/>
    </source>
</evidence>
<gene>
    <name evidence="4" type="primary">rplL</name>
    <name evidence="7" type="ORF">C7S10_02260</name>
</gene>
<dbReference type="PANTHER" id="PTHR45987">
    <property type="entry name" value="39S RIBOSOMAL PROTEIN L12"/>
    <property type="match status" value="1"/>
</dbReference>
<dbReference type="OrthoDB" id="9811748at2"/>
<dbReference type="GO" id="GO:0006412">
    <property type="term" value="P:translation"/>
    <property type="evidence" value="ECO:0007669"/>
    <property type="project" value="UniProtKB-UniRule"/>
</dbReference>
<evidence type="ECO:0000259" key="6">
    <source>
        <dbReference type="Pfam" id="PF16320"/>
    </source>
</evidence>
<evidence type="ECO:0000313" key="7">
    <source>
        <dbReference type="EMBL" id="PUA82580.1"/>
    </source>
</evidence>
<accession>A0A2R7Z1U4</accession>
<dbReference type="InterPro" id="IPR036235">
    <property type="entry name" value="Ribosomal_bL12_oligo_N_sf"/>
</dbReference>
<dbReference type="AlphaFoldDB" id="A0A2R7Z1U4"/>
<evidence type="ECO:0000256" key="2">
    <source>
        <dbReference type="ARBA" id="ARBA00022980"/>
    </source>
</evidence>
<dbReference type="FunFam" id="3.30.1390.10:FF:000001">
    <property type="entry name" value="50S ribosomal protein L7/L12"/>
    <property type="match status" value="1"/>
</dbReference>
<evidence type="ECO:0000256" key="3">
    <source>
        <dbReference type="ARBA" id="ARBA00023274"/>
    </source>
</evidence>
<dbReference type="Pfam" id="PF00542">
    <property type="entry name" value="Ribosomal_L12"/>
    <property type="match status" value="1"/>
</dbReference>
<comment type="subunit">
    <text evidence="4">Homodimer. Part of the ribosomal stalk of the 50S ribosomal subunit. Forms a multimeric L10(L12)X complex, where L10 forms an elongated spine to which 2 to 4 L12 dimers bind in a sequential fashion. Binds GTP-bound translation factors.</text>
</comment>
<dbReference type="EMBL" id="PYXZ01000001">
    <property type="protein sequence ID" value="PUA82580.1"/>
    <property type="molecule type" value="Genomic_DNA"/>
</dbReference>
<comment type="function">
    <text evidence="4">Forms part of the ribosomal stalk which helps the ribosome interact with GTP-bound translation factors. Is thus essential for accurate translation.</text>
</comment>
<sequence length="131" mass="13503">MAKLTTVELLDAFKEMTLIELSEFVKQFEETFGVTAAAPVAVAAAPAAGGAAGGDAAAAEEKDDFEVVLEAAGDKKINVIKEVRALTSLGLKEAKDLVEAAPKTILENANKETADKAKEALEAAGATVTVK</sequence>
<dbReference type="CDD" id="cd00387">
    <property type="entry name" value="Ribosomal_L7_L12"/>
    <property type="match status" value="1"/>
</dbReference>
<dbReference type="GO" id="GO:0003735">
    <property type="term" value="F:structural constituent of ribosome"/>
    <property type="evidence" value="ECO:0007669"/>
    <property type="project" value="InterPro"/>
</dbReference>
<dbReference type="InterPro" id="IPR014719">
    <property type="entry name" value="Ribosomal_bL12_C/ClpS-like"/>
</dbReference>
<dbReference type="Gene3D" id="3.30.1390.10">
    <property type="match status" value="1"/>
</dbReference>
<dbReference type="Gene3D" id="1.20.5.710">
    <property type="entry name" value="Single helix bin"/>
    <property type="match status" value="1"/>
</dbReference>
<dbReference type="Proteomes" id="UP000244867">
    <property type="component" value="Unassembled WGS sequence"/>
</dbReference>
<dbReference type="NCBIfam" id="TIGR00855">
    <property type="entry name" value="L12"/>
    <property type="match status" value="1"/>
</dbReference>
<dbReference type="InterPro" id="IPR013823">
    <property type="entry name" value="Ribosomal_bL12_C"/>
</dbReference>
<dbReference type="Pfam" id="PF16320">
    <property type="entry name" value="Ribosomal_L12_N"/>
    <property type="match status" value="1"/>
</dbReference>
<dbReference type="SUPFAM" id="SSF48300">
    <property type="entry name" value="Ribosomal protein L7/12, oligomerisation (N-terminal) domain"/>
    <property type="match status" value="1"/>
</dbReference>
<evidence type="ECO:0000256" key="1">
    <source>
        <dbReference type="ARBA" id="ARBA00007197"/>
    </source>
</evidence>
<evidence type="ECO:0000259" key="5">
    <source>
        <dbReference type="Pfam" id="PF00542"/>
    </source>
</evidence>
<dbReference type="PANTHER" id="PTHR45987:SF4">
    <property type="entry name" value="LARGE RIBOSOMAL SUBUNIT PROTEIN BL12M"/>
    <property type="match status" value="1"/>
</dbReference>
<comment type="similarity">
    <text evidence="1 4">Belongs to the bacterial ribosomal protein bL12 family.</text>
</comment>
<keyword evidence="8" id="KW-1185">Reference proteome</keyword>
<dbReference type="HAMAP" id="MF_00368">
    <property type="entry name" value="Ribosomal_bL12"/>
    <property type="match status" value="1"/>
</dbReference>